<dbReference type="PRINTS" id="PR01434">
    <property type="entry name" value="NADHDHGNASE5"/>
</dbReference>
<feature type="transmembrane region" description="Helical" evidence="17">
    <location>
        <begin position="543"/>
        <end position="560"/>
    </location>
</feature>
<evidence type="ECO:0000256" key="9">
    <source>
        <dbReference type="ARBA" id="ARBA00022967"/>
    </source>
</evidence>
<dbReference type="InterPro" id="IPR003945">
    <property type="entry name" value="NU5C-like"/>
</dbReference>
<dbReference type="GO" id="GO:0003954">
    <property type="term" value="F:NADH dehydrogenase activity"/>
    <property type="evidence" value="ECO:0007669"/>
    <property type="project" value="TreeGrafter"/>
</dbReference>
<evidence type="ECO:0000313" key="21">
    <source>
        <dbReference type="EMBL" id="QIT06486.1"/>
    </source>
</evidence>
<proteinExistence type="inferred from homology"/>
<evidence type="ECO:0000256" key="17">
    <source>
        <dbReference type="RuleBase" id="RU003404"/>
    </source>
</evidence>
<dbReference type="GO" id="GO:0008137">
    <property type="term" value="F:NADH dehydrogenase (ubiquinone) activity"/>
    <property type="evidence" value="ECO:0007669"/>
    <property type="project" value="UniProtKB-EC"/>
</dbReference>
<evidence type="ECO:0000256" key="15">
    <source>
        <dbReference type="ARBA" id="ARBA00023136"/>
    </source>
</evidence>
<keyword evidence="11 17" id="KW-1133">Transmembrane helix</keyword>
<feature type="domain" description="NADH:quinone oxidoreductase/Mrp antiporter transmembrane" evidence="18">
    <location>
        <begin position="109"/>
        <end position="386"/>
    </location>
</feature>
<evidence type="ECO:0000259" key="20">
    <source>
        <dbReference type="Pfam" id="PF06455"/>
    </source>
</evidence>
<protein>
    <recommendedName>
        <fullName evidence="4 17">NADH-ubiquinone oxidoreductase chain 5</fullName>
        <ecNumber evidence="3 17">7.1.1.2</ecNumber>
    </recommendedName>
</protein>
<organism evidence="21">
    <name type="scientific">Lipothrix lubbocki</name>
    <dbReference type="NCBI Taxonomy" id="1387126"/>
    <lineage>
        <taxon>Eukaryota</taxon>
        <taxon>Metazoa</taxon>
        <taxon>Ecdysozoa</taxon>
        <taxon>Arthropoda</taxon>
        <taxon>Hexapoda</taxon>
        <taxon>Collembola</taxon>
        <taxon>Symphypleona</taxon>
        <taxon>Sminthuridae</taxon>
        <taxon>Lipothrix</taxon>
    </lineage>
</organism>
<comment type="function">
    <text evidence="17">Core subunit of the mitochondrial membrane respiratory chain NADH dehydrogenase (Complex I) which catalyzes electron transfer from NADH through the respiratory chain, using ubiquinone as an electron acceptor. Essential for the catalytic activity and assembly of complex I.</text>
</comment>
<feature type="transmembrane region" description="Helical" evidence="17">
    <location>
        <begin position="269"/>
        <end position="289"/>
    </location>
</feature>
<keyword evidence="10" id="KW-0249">Electron transport</keyword>
<dbReference type="EMBL" id="MK431899">
    <property type="protein sequence ID" value="QIT06486.1"/>
    <property type="molecule type" value="Genomic_DNA"/>
</dbReference>
<dbReference type="PANTHER" id="PTHR42829">
    <property type="entry name" value="NADH-UBIQUINONE OXIDOREDUCTASE CHAIN 5"/>
    <property type="match status" value="1"/>
</dbReference>
<feature type="transmembrane region" description="Helical" evidence="17">
    <location>
        <begin position="452"/>
        <end position="472"/>
    </location>
</feature>
<evidence type="ECO:0000256" key="3">
    <source>
        <dbReference type="ARBA" id="ARBA00012944"/>
    </source>
</evidence>
<dbReference type="Pfam" id="PF06455">
    <property type="entry name" value="NADH5_C"/>
    <property type="match status" value="1"/>
</dbReference>
<dbReference type="GO" id="GO:0015990">
    <property type="term" value="P:electron transport coupled proton transport"/>
    <property type="evidence" value="ECO:0007669"/>
    <property type="project" value="TreeGrafter"/>
</dbReference>
<feature type="transmembrane region" description="Helical" evidence="17">
    <location>
        <begin position="12"/>
        <end position="32"/>
    </location>
</feature>
<dbReference type="AlphaFoldDB" id="A0A6H0EYN5"/>
<sequence length="561" mass="64886">MLMMILLLNFYLSWMLGLVSFFSFLFSLNMYIKGVIWFVEINLFKINSSSVIFLMLFDWVSTLFMSVVFFISSMVMIYMKGYMSGDKNEPKFTYLILLFVFSMGLMIMSPNLISIMLGWDGLGLVSYLLVIYYNSNKSFNCGMLTILSNRLGDICILISLAWLMNYGSVNMFYLMNMNYSVGVLVYILILAGMTKSAQIPFSAWLPAAMAAPTPVSSLVHSSTLVTAGVYLLIRFHVLIEYNYFLFFFSFLTLFMSGISAMFEFDLKKIIALSTLSQLAMMMMVLSLGFYEICFYHLLTHAMFKSLLFLCAGVFIHNMYGWQDIRSISMLSMKAPIVSIYFFFSSLSLCGFPFLTGFYSKDLMVELLYMKEMYVMIFVMVVMIMFTLIYSFRLIYYMFINISYTNSKSIMEEDSLMYTPLFFLFLFSIFLGASMMWMYFPSFFIFMEVGSKMLILLLMFISFPLIWILMVLLNSSIGGVKSSLVMMMNLPFLSSVYFVKTMGLGLLLIKQFDQGWLEKFSGQGGSLKFKSWGGLIDKINLMNMKMYLLLFMYTLILLILMF</sequence>
<dbReference type="InterPro" id="IPR001750">
    <property type="entry name" value="ND/Mrp_TM"/>
</dbReference>
<evidence type="ECO:0000256" key="14">
    <source>
        <dbReference type="ARBA" id="ARBA00023128"/>
    </source>
</evidence>
<evidence type="ECO:0000256" key="11">
    <source>
        <dbReference type="ARBA" id="ARBA00022989"/>
    </source>
</evidence>
<keyword evidence="13 17" id="KW-0830">Ubiquinone</keyword>
<dbReference type="InterPro" id="IPR001516">
    <property type="entry name" value="Proton_antipo_N"/>
</dbReference>
<feature type="transmembrane region" description="Helical" evidence="17">
    <location>
        <begin position="484"/>
        <end position="508"/>
    </location>
</feature>
<dbReference type="GO" id="GO:0042773">
    <property type="term" value="P:ATP synthesis coupled electron transport"/>
    <property type="evidence" value="ECO:0007669"/>
    <property type="project" value="InterPro"/>
</dbReference>
<keyword evidence="8" id="KW-0999">Mitochondrion inner membrane</keyword>
<evidence type="ECO:0000259" key="18">
    <source>
        <dbReference type="Pfam" id="PF00361"/>
    </source>
</evidence>
<evidence type="ECO:0000256" key="5">
    <source>
        <dbReference type="ARBA" id="ARBA00022448"/>
    </source>
</evidence>
<feature type="domain" description="NADH-Ubiquinone oxidoreductase (complex I) chain 5 N-terminal" evidence="19">
    <location>
        <begin position="45"/>
        <end position="92"/>
    </location>
</feature>
<keyword evidence="14 17" id="KW-0496">Mitochondrion</keyword>
<feature type="transmembrane region" description="Helical" evidence="17">
    <location>
        <begin position="91"/>
        <end position="109"/>
    </location>
</feature>
<keyword evidence="6" id="KW-0679">Respiratory chain</keyword>
<reference evidence="21" key="1">
    <citation type="submission" date="2019-01" db="EMBL/GenBank/DDBJ databases">
        <title>Mitochondrial phylogenomics of Collembola.</title>
        <authorList>
            <person name="Sun X."/>
            <person name="Xie Z.-J."/>
            <person name="Dong J."/>
            <person name="Yu D.-Y."/>
        </authorList>
    </citation>
    <scope>NUCLEOTIDE SEQUENCE</scope>
</reference>
<dbReference type="Pfam" id="PF00662">
    <property type="entry name" value="Proton_antipo_N"/>
    <property type="match status" value="1"/>
</dbReference>
<feature type="transmembrane region" description="Helical" evidence="17">
    <location>
        <begin position="115"/>
        <end position="133"/>
    </location>
</feature>
<geneLocation type="mitochondrion" evidence="21"/>
<feature type="transmembrane region" description="Helical" evidence="17">
    <location>
        <begin position="420"/>
        <end position="446"/>
    </location>
</feature>
<feature type="transmembrane region" description="Helical" evidence="17">
    <location>
        <begin position="374"/>
        <end position="399"/>
    </location>
</feature>
<evidence type="ECO:0000256" key="1">
    <source>
        <dbReference type="ARBA" id="ARBA00003257"/>
    </source>
</evidence>
<keyword evidence="12 17" id="KW-0520">NAD</keyword>
<keyword evidence="9" id="KW-1278">Translocase</keyword>
<feature type="transmembrane region" description="Helical" evidence="17">
    <location>
        <begin position="336"/>
        <end position="354"/>
    </location>
</feature>
<dbReference type="GO" id="GO:0005743">
    <property type="term" value="C:mitochondrial inner membrane"/>
    <property type="evidence" value="ECO:0007669"/>
    <property type="project" value="UniProtKB-SubCell"/>
</dbReference>
<evidence type="ECO:0000256" key="2">
    <source>
        <dbReference type="ARBA" id="ARBA00004448"/>
    </source>
</evidence>
<evidence type="ECO:0000259" key="19">
    <source>
        <dbReference type="Pfam" id="PF00662"/>
    </source>
</evidence>
<evidence type="ECO:0000256" key="4">
    <source>
        <dbReference type="ARBA" id="ARBA00021096"/>
    </source>
</evidence>
<dbReference type="Pfam" id="PF00361">
    <property type="entry name" value="Proton_antipo_M"/>
    <property type="match status" value="1"/>
</dbReference>
<evidence type="ECO:0000256" key="8">
    <source>
        <dbReference type="ARBA" id="ARBA00022792"/>
    </source>
</evidence>
<feature type="transmembrane region" description="Helical" evidence="17">
    <location>
        <begin position="243"/>
        <end position="262"/>
    </location>
</feature>
<evidence type="ECO:0000256" key="16">
    <source>
        <dbReference type="ARBA" id="ARBA00049551"/>
    </source>
</evidence>
<comment type="similarity">
    <text evidence="17">Belongs to the complex I subunit 5 family.</text>
</comment>
<comment type="subcellular location">
    <subcellularLocation>
        <location evidence="2">Mitochondrion inner membrane</location>
        <topology evidence="2">Multi-pass membrane protein</topology>
    </subcellularLocation>
</comment>
<evidence type="ECO:0000256" key="12">
    <source>
        <dbReference type="ARBA" id="ARBA00023027"/>
    </source>
</evidence>
<evidence type="ECO:0000256" key="6">
    <source>
        <dbReference type="ARBA" id="ARBA00022660"/>
    </source>
</evidence>
<feature type="transmembrane region" description="Helical" evidence="17">
    <location>
        <begin position="218"/>
        <end position="237"/>
    </location>
</feature>
<comment type="catalytic activity">
    <reaction evidence="16 17">
        <text>a ubiquinone + NADH + 5 H(+)(in) = a ubiquinol + NAD(+) + 4 H(+)(out)</text>
        <dbReference type="Rhea" id="RHEA:29091"/>
        <dbReference type="Rhea" id="RHEA-COMP:9565"/>
        <dbReference type="Rhea" id="RHEA-COMP:9566"/>
        <dbReference type="ChEBI" id="CHEBI:15378"/>
        <dbReference type="ChEBI" id="CHEBI:16389"/>
        <dbReference type="ChEBI" id="CHEBI:17976"/>
        <dbReference type="ChEBI" id="CHEBI:57540"/>
        <dbReference type="ChEBI" id="CHEBI:57945"/>
        <dbReference type="EC" id="7.1.1.2"/>
    </reaction>
</comment>
<keyword evidence="15 17" id="KW-0472">Membrane</keyword>
<feature type="transmembrane region" description="Helical" evidence="17">
    <location>
        <begin position="179"/>
        <end position="197"/>
    </location>
</feature>
<feature type="domain" description="NADH dehydrogenase subunit 5 C-terminal" evidence="20">
    <location>
        <begin position="389"/>
        <end position="561"/>
    </location>
</feature>
<gene>
    <name evidence="21" type="primary">ND5</name>
</gene>
<dbReference type="InterPro" id="IPR010934">
    <property type="entry name" value="NADH_DH_su5_C"/>
</dbReference>
<evidence type="ECO:0000256" key="7">
    <source>
        <dbReference type="ARBA" id="ARBA00022692"/>
    </source>
</evidence>
<name>A0A6H0EYN5_9HEXA</name>
<feature type="transmembrane region" description="Helical" evidence="17">
    <location>
        <begin position="52"/>
        <end position="79"/>
    </location>
</feature>
<dbReference type="EC" id="7.1.1.2" evidence="3 17"/>
<dbReference type="PANTHER" id="PTHR42829:SF2">
    <property type="entry name" value="NADH-UBIQUINONE OXIDOREDUCTASE CHAIN 5"/>
    <property type="match status" value="1"/>
</dbReference>
<keyword evidence="7 17" id="KW-0812">Transmembrane</keyword>
<comment type="function">
    <text evidence="1">Core subunit of the mitochondrial membrane respiratory chain NADH dehydrogenase (Complex I) that is believed to belong to the minimal assembly required for catalysis. Complex I functions in the transfer of electrons from NADH to the respiratory chain. The immediate electron acceptor for the enzyme is believed to be ubiquinone.</text>
</comment>
<keyword evidence="5 17" id="KW-0813">Transport</keyword>
<evidence type="ECO:0000256" key="10">
    <source>
        <dbReference type="ARBA" id="ARBA00022982"/>
    </source>
</evidence>
<evidence type="ECO:0000256" key="13">
    <source>
        <dbReference type="ARBA" id="ARBA00023075"/>
    </source>
</evidence>
<accession>A0A6H0EYN5</accession>